<sequence>MPHINSTTQGTLPKTRSHPEKQPMNDVLGNTLLIGAGPAAIQVAVILSRGWTRQLGIASRCSDHWFEFLQQYKKCGQVSVSPAKTALASLAGVAHFDRCYEQLTQINNQWDTIVLCVPADAYQEVLKRVPLQQLDNVRRVILLSSSFGSHLVVKHQFEYANRDVEILSLSTYFAATKNMAWDNKSSALEDASKKQAISRVSVTTKARKKRIYLSTYNSPVYNMSTSNSVTYDCTALSNKSRAVSSLVDMLNSVDIEVVTLADCFSVEARSITAYVHPPLFVNAFSLAQILEKDGSPKYMYKLFPEGPITPTVMKEMVQLWKDISSIVKKLNAEPINLLKFLNDDNYPVLAQSIPRCDIENFSHYTTTKQEYLLYVRYASILIDPFSDPDEAGHYFDFSAVPFTKASYQNHRLTLPRVPVEDMRAMYVFYFLSKALQLPVVAVSQFIVRFEQWYELHCQQPIHSQNNDLIGNLRQSSQQVVDIILRSLDHKLYPIKIRNHNE</sequence>
<comment type="caution">
    <text evidence="2">The sequence shown here is derived from an EMBL/GenBank/DDBJ whole genome shotgun (WGS) entry which is preliminary data.</text>
</comment>
<reference evidence="2 3" key="1">
    <citation type="journal article" date="2012" name="Science">
        <title>Ecological populations of bacteria act as socially cohesive units of antibiotic production and resistance.</title>
        <authorList>
            <person name="Cordero O.X."/>
            <person name="Wildschutte H."/>
            <person name="Kirkup B."/>
            <person name="Proehl S."/>
            <person name="Ngo L."/>
            <person name="Hussain F."/>
            <person name="Le Roux F."/>
            <person name="Mincer T."/>
            <person name="Polz M.F."/>
        </authorList>
    </citation>
    <scope>NUCLEOTIDE SEQUENCE [LARGE SCALE GENOMIC DNA]</scope>
    <source>
        <strain evidence="2 3">ZF-129</strain>
    </source>
</reference>
<evidence type="ECO:0000256" key="1">
    <source>
        <dbReference type="SAM" id="MobiDB-lite"/>
    </source>
</evidence>
<dbReference type="Pfam" id="PF10100">
    <property type="entry name" value="Staph_opine_DH"/>
    <property type="match status" value="1"/>
</dbReference>
<dbReference type="STRING" id="1187848.A1QO_13210"/>
<dbReference type="OrthoDB" id="3652431at2"/>
<gene>
    <name evidence="2" type="ORF">A1QO_13210</name>
</gene>
<organism evidence="2 3">
    <name type="scientific">Vibrio genomosp. F10 str. ZF-129</name>
    <dbReference type="NCBI Taxonomy" id="1187848"/>
    <lineage>
        <taxon>Bacteria</taxon>
        <taxon>Pseudomonadati</taxon>
        <taxon>Pseudomonadota</taxon>
        <taxon>Gammaproteobacteria</taxon>
        <taxon>Vibrionales</taxon>
        <taxon>Vibrionaceae</taxon>
        <taxon>Vibrio</taxon>
    </lineage>
</organism>
<dbReference type="InterPro" id="IPR016935">
    <property type="entry name" value="Opine_metallophore_DH"/>
</dbReference>
<protein>
    <recommendedName>
        <fullName evidence="4">DUF2338 domain-containing protein</fullName>
    </recommendedName>
</protein>
<dbReference type="RefSeq" id="WP_017041551.1">
    <property type="nucleotide sequence ID" value="NZ_AJYQ02000125.1"/>
</dbReference>
<evidence type="ECO:0000313" key="3">
    <source>
        <dbReference type="Proteomes" id="UP000094741"/>
    </source>
</evidence>
<feature type="region of interest" description="Disordered" evidence="1">
    <location>
        <begin position="1"/>
        <end position="23"/>
    </location>
</feature>
<evidence type="ECO:0000313" key="2">
    <source>
        <dbReference type="EMBL" id="OEE31494.1"/>
    </source>
</evidence>
<dbReference type="Proteomes" id="UP000094741">
    <property type="component" value="Unassembled WGS sequence"/>
</dbReference>
<feature type="compositionally biased region" description="Polar residues" evidence="1">
    <location>
        <begin position="1"/>
        <end position="14"/>
    </location>
</feature>
<name>A0A1E5BBF7_9VIBR</name>
<evidence type="ECO:0008006" key="4">
    <source>
        <dbReference type="Google" id="ProtNLM"/>
    </source>
</evidence>
<accession>A0A1E5BBF7</accession>
<proteinExistence type="predicted"/>
<dbReference type="eggNOG" id="COG4408">
    <property type="taxonomic scope" value="Bacteria"/>
</dbReference>
<dbReference type="EMBL" id="AJYQ02000125">
    <property type="protein sequence ID" value="OEE31494.1"/>
    <property type="molecule type" value="Genomic_DNA"/>
</dbReference>
<dbReference type="AlphaFoldDB" id="A0A1E5BBF7"/>